<dbReference type="InterPro" id="IPR013087">
    <property type="entry name" value="Znf_C2H2_type"/>
</dbReference>
<keyword evidence="5 11" id="KW-0863">Zinc-finger</keyword>
<dbReference type="GO" id="GO:0000977">
    <property type="term" value="F:RNA polymerase II transcription regulatory region sequence-specific DNA binding"/>
    <property type="evidence" value="ECO:0007669"/>
    <property type="project" value="TreeGrafter"/>
</dbReference>
<dbReference type="InterPro" id="IPR036051">
    <property type="entry name" value="KRAB_dom_sf"/>
</dbReference>
<accession>A0AA40LE38</accession>
<dbReference type="FunFam" id="3.30.160.60:FF:000709">
    <property type="entry name" value="GDNF-inducible zinc finger protein 1"/>
    <property type="match status" value="1"/>
</dbReference>
<evidence type="ECO:0000313" key="14">
    <source>
        <dbReference type="EMBL" id="KAK1330106.1"/>
    </source>
</evidence>
<dbReference type="PROSITE" id="PS50157">
    <property type="entry name" value="ZINC_FINGER_C2H2_2"/>
    <property type="match status" value="3"/>
</dbReference>
<dbReference type="PANTHER" id="PTHR24381">
    <property type="entry name" value="ZINC FINGER PROTEIN"/>
    <property type="match status" value="1"/>
</dbReference>
<evidence type="ECO:0000256" key="10">
    <source>
        <dbReference type="ARBA" id="ARBA00023242"/>
    </source>
</evidence>
<evidence type="ECO:0000256" key="8">
    <source>
        <dbReference type="ARBA" id="ARBA00023125"/>
    </source>
</evidence>
<evidence type="ECO:0000256" key="2">
    <source>
        <dbReference type="ARBA" id="ARBA00006991"/>
    </source>
</evidence>
<dbReference type="CDD" id="cd07765">
    <property type="entry name" value="KRAB_A-box"/>
    <property type="match status" value="1"/>
</dbReference>
<evidence type="ECO:0000256" key="6">
    <source>
        <dbReference type="ARBA" id="ARBA00022833"/>
    </source>
</evidence>
<evidence type="ECO:0000256" key="5">
    <source>
        <dbReference type="ARBA" id="ARBA00022771"/>
    </source>
</evidence>
<organism evidence="14 15">
    <name type="scientific">Cnephaeus nilssonii</name>
    <name type="common">Northern bat</name>
    <name type="synonym">Eptesicus nilssonii</name>
    <dbReference type="NCBI Taxonomy" id="3371016"/>
    <lineage>
        <taxon>Eukaryota</taxon>
        <taxon>Metazoa</taxon>
        <taxon>Chordata</taxon>
        <taxon>Craniata</taxon>
        <taxon>Vertebrata</taxon>
        <taxon>Euteleostomi</taxon>
        <taxon>Mammalia</taxon>
        <taxon>Eutheria</taxon>
        <taxon>Laurasiatheria</taxon>
        <taxon>Chiroptera</taxon>
        <taxon>Yangochiroptera</taxon>
        <taxon>Vespertilionidae</taxon>
        <taxon>Cnephaeus</taxon>
    </lineage>
</organism>
<evidence type="ECO:0000256" key="7">
    <source>
        <dbReference type="ARBA" id="ARBA00023015"/>
    </source>
</evidence>
<sequence length="258" mass="28778">MHTFLLTPAAEACGGAASWAGGGSDLPGRGCGLHGRGAGLLDPSQRKLYRDVMLENFRNLVSVGGKVQYEMETVPEPEQHEELSCWQIWQQIASDLIRSQGSMIKSSQFPNHNDSTSQVGAGLSITQQARHLTGEMNVTNSFVISSTLISINKYTQERSLIHVRVHLGEKCYKCDKCGKEFSQSSRLQTHQRVHTVEKPFKCEQCGKGFSRKATLSDHCKLHSGEKPYKCEECGRTFLHAYHLYNHQRVHTGGETVQM</sequence>
<dbReference type="PROSITE" id="PS50805">
    <property type="entry name" value="KRAB"/>
    <property type="match status" value="1"/>
</dbReference>
<evidence type="ECO:0000313" key="15">
    <source>
        <dbReference type="Proteomes" id="UP001177744"/>
    </source>
</evidence>
<keyword evidence="8" id="KW-0238">DNA-binding</keyword>
<dbReference type="SUPFAM" id="SSF109640">
    <property type="entry name" value="KRAB domain (Kruppel-associated box)"/>
    <property type="match status" value="1"/>
</dbReference>
<dbReference type="Gene3D" id="3.30.160.60">
    <property type="entry name" value="Classic Zinc Finger"/>
    <property type="match status" value="3"/>
</dbReference>
<dbReference type="GO" id="GO:0045892">
    <property type="term" value="P:negative regulation of DNA-templated transcription"/>
    <property type="evidence" value="ECO:0007669"/>
    <property type="project" value="UniProtKB-ARBA"/>
</dbReference>
<keyword evidence="15" id="KW-1185">Reference proteome</keyword>
<comment type="caution">
    <text evidence="14">The sequence shown here is derived from an EMBL/GenBank/DDBJ whole genome shotgun (WGS) entry which is preliminary data.</text>
</comment>
<dbReference type="PROSITE" id="PS00028">
    <property type="entry name" value="ZINC_FINGER_C2H2_1"/>
    <property type="match status" value="3"/>
</dbReference>
<evidence type="ECO:0000256" key="9">
    <source>
        <dbReference type="ARBA" id="ARBA00023163"/>
    </source>
</evidence>
<dbReference type="Gene3D" id="6.10.140.140">
    <property type="match status" value="1"/>
</dbReference>
<dbReference type="GO" id="GO:0000981">
    <property type="term" value="F:DNA-binding transcription factor activity, RNA polymerase II-specific"/>
    <property type="evidence" value="ECO:0007669"/>
    <property type="project" value="TreeGrafter"/>
</dbReference>
<keyword evidence="7" id="KW-0805">Transcription regulation</keyword>
<feature type="domain" description="C2H2-type" evidence="12">
    <location>
        <begin position="200"/>
        <end position="227"/>
    </location>
</feature>
<name>A0AA40LE38_CNENI</name>
<feature type="domain" description="C2H2-type" evidence="12">
    <location>
        <begin position="172"/>
        <end position="199"/>
    </location>
</feature>
<dbReference type="FunFam" id="3.30.160.60:FF:002239">
    <property type="entry name" value="Zinc finger protein 226"/>
    <property type="match status" value="1"/>
</dbReference>
<dbReference type="Pfam" id="PF00096">
    <property type="entry name" value="zf-C2H2"/>
    <property type="match status" value="2"/>
</dbReference>
<dbReference type="FunFam" id="3.30.160.60:FF:000087">
    <property type="entry name" value="Zinc finger protein 354B"/>
    <property type="match status" value="1"/>
</dbReference>
<feature type="domain" description="C2H2-type" evidence="12">
    <location>
        <begin position="228"/>
        <end position="255"/>
    </location>
</feature>
<comment type="similarity">
    <text evidence="2">Belongs to the krueppel C2H2-type zinc-finger protein family.</text>
</comment>
<dbReference type="SMART" id="SM00355">
    <property type="entry name" value="ZnF_C2H2"/>
    <property type="match status" value="3"/>
</dbReference>
<evidence type="ECO:0000256" key="11">
    <source>
        <dbReference type="PROSITE-ProRule" id="PRU00042"/>
    </source>
</evidence>
<dbReference type="PANTHER" id="PTHR24381:SF393">
    <property type="entry name" value="CHROMATIN-LINKED ADAPTOR FOR MSL PROTEINS, ISOFORM B"/>
    <property type="match status" value="1"/>
</dbReference>
<dbReference type="GO" id="GO:0005634">
    <property type="term" value="C:nucleus"/>
    <property type="evidence" value="ECO:0007669"/>
    <property type="project" value="UniProtKB-SubCell"/>
</dbReference>
<dbReference type="Pfam" id="PF01352">
    <property type="entry name" value="KRAB"/>
    <property type="match status" value="1"/>
</dbReference>
<keyword evidence="3" id="KW-0479">Metal-binding</keyword>
<evidence type="ECO:0000259" key="12">
    <source>
        <dbReference type="PROSITE" id="PS50157"/>
    </source>
</evidence>
<dbReference type="GO" id="GO:0008270">
    <property type="term" value="F:zinc ion binding"/>
    <property type="evidence" value="ECO:0007669"/>
    <property type="project" value="UniProtKB-KW"/>
</dbReference>
<dbReference type="SMART" id="SM00349">
    <property type="entry name" value="KRAB"/>
    <property type="match status" value="1"/>
</dbReference>
<dbReference type="InterPro" id="IPR001909">
    <property type="entry name" value="KRAB"/>
</dbReference>
<proteinExistence type="inferred from homology"/>
<feature type="domain" description="KRAB" evidence="13">
    <location>
        <begin position="24"/>
        <end position="96"/>
    </location>
</feature>
<keyword evidence="4" id="KW-0677">Repeat</keyword>
<evidence type="ECO:0000256" key="3">
    <source>
        <dbReference type="ARBA" id="ARBA00022723"/>
    </source>
</evidence>
<comment type="subcellular location">
    <subcellularLocation>
        <location evidence="1">Nucleus</location>
    </subcellularLocation>
</comment>
<dbReference type="Proteomes" id="UP001177744">
    <property type="component" value="Unassembled WGS sequence"/>
</dbReference>
<dbReference type="AlphaFoldDB" id="A0AA40LE38"/>
<evidence type="ECO:0000256" key="4">
    <source>
        <dbReference type="ARBA" id="ARBA00022737"/>
    </source>
</evidence>
<reference evidence="14" key="1">
    <citation type="submission" date="2023-06" db="EMBL/GenBank/DDBJ databases">
        <title>Reference genome for the Northern bat (Eptesicus nilssonii), a most northern bat species.</title>
        <authorList>
            <person name="Laine V.N."/>
            <person name="Pulliainen A.T."/>
            <person name="Lilley T.M."/>
        </authorList>
    </citation>
    <scope>NUCLEOTIDE SEQUENCE</scope>
    <source>
        <strain evidence="14">BLF_Eptnil</strain>
        <tissue evidence="14">Kidney</tissue>
    </source>
</reference>
<keyword evidence="9" id="KW-0804">Transcription</keyword>
<protein>
    <submittedName>
        <fullName evidence="14">Uncharacterized protein</fullName>
    </submittedName>
</protein>
<evidence type="ECO:0000259" key="13">
    <source>
        <dbReference type="PROSITE" id="PS50805"/>
    </source>
</evidence>
<evidence type="ECO:0000256" key="1">
    <source>
        <dbReference type="ARBA" id="ARBA00004123"/>
    </source>
</evidence>
<keyword evidence="6" id="KW-0862">Zinc</keyword>
<dbReference type="SUPFAM" id="SSF57667">
    <property type="entry name" value="beta-beta-alpha zinc fingers"/>
    <property type="match status" value="2"/>
</dbReference>
<gene>
    <name evidence="14" type="ORF">QTO34_010292</name>
</gene>
<keyword evidence="10" id="KW-0539">Nucleus</keyword>
<dbReference type="InterPro" id="IPR036236">
    <property type="entry name" value="Znf_C2H2_sf"/>
</dbReference>
<dbReference type="Pfam" id="PF13894">
    <property type="entry name" value="zf-C2H2_4"/>
    <property type="match status" value="1"/>
</dbReference>
<dbReference type="EMBL" id="JAULJE010000021">
    <property type="protein sequence ID" value="KAK1330106.1"/>
    <property type="molecule type" value="Genomic_DNA"/>
</dbReference>